<dbReference type="GO" id="GO:0016992">
    <property type="term" value="F:lipoate synthase activity"/>
    <property type="evidence" value="ECO:0007669"/>
    <property type="project" value="UniProtKB-UniRule"/>
</dbReference>
<feature type="domain" description="Radical SAM core" evidence="11">
    <location>
        <begin position="52"/>
        <end position="268"/>
    </location>
</feature>
<evidence type="ECO:0000256" key="2">
    <source>
        <dbReference type="ARBA" id="ARBA00022490"/>
    </source>
</evidence>
<feature type="binding site" evidence="9">
    <location>
        <position position="73"/>
    </location>
    <ligand>
        <name>[4Fe-4S] cluster</name>
        <dbReference type="ChEBI" id="CHEBI:49883"/>
        <label>2</label>
        <note>4Fe-4S-S-AdoMet</note>
    </ligand>
</feature>
<accession>A0A1I2ACA9</accession>
<dbReference type="NCBIfam" id="NF009544">
    <property type="entry name" value="PRK12928.1"/>
    <property type="match status" value="1"/>
</dbReference>
<dbReference type="InterPro" id="IPR058240">
    <property type="entry name" value="rSAM_sf"/>
</dbReference>
<dbReference type="CDD" id="cd01335">
    <property type="entry name" value="Radical_SAM"/>
    <property type="match status" value="1"/>
</dbReference>
<dbReference type="STRING" id="1045775.SAMN05216378_3036"/>
<dbReference type="SUPFAM" id="SSF102114">
    <property type="entry name" value="Radical SAM enzymes"/>
    <property type="match status" value="1"/>
</dbReference>
<feature type="region of interest" description="Disordered" evidence="10">
    <location>
        <begin position="279"/>
        <end position="300"/>
    </location>
</feature>
<comment type="pathway">
    <text evidence="9">Protein modification; protein lipoylation via endogenous pathway; protein N(6)-(lipoyl)lysine from octanoyl-[acyl-carrier-protein].</text>
</comment>
<dbReference type="GO" id="GO:0051539">
    <property type="term" value="F:4 iron, 4 sulfur cluster binding"/>
    <property type="evidence" value="ECO:0007669"/>
    <property type="project" value="UniProtKB-UniRule"/>
</dbReference>
<comment type="function">
    <text evidence="9">Catalyzes the radical-mediated insertion of two sulfur atoms into the C-6 and C-8 positions of the octanoyl moiety bound to the lipoyl domains of lipoate-dependent enzymes, thereby converting the octanoylated domains into lipoylated derivatives.</text>
</comment>
<dbReference type="InterPro" id="IPR013785">
    <property type="entry name" value="Aldolase_TIM"/>
</dbReference>
<dbReference type="InterPro" id="IPR031691">
    <property type="entry name" value="LIAS_N"/>
</dbReference>
<dbReference type="RefSeq" id="WP_091186498.1">
    <property type="nucleotide sequence ID" value="NZ_FOMT01000003.1"/>
</dbReference>
<reference evidence="13" key="1">
    <citation type="submission" date="2016-10" db="EMBL/GenBank/DDBJ databases">
        <authorList>
            <person name="Varghese N."/>
            <person name="Submissions S."/>
        </authorList>
    </citation>
    <scope>NUCLEOTIDE SEQUENCE [LARGE SCALE GENOMIC DNA]</scope>
    <source>
        <strain evidence="13">CGMCC 1.10784</strain>
    </source>
</reference>
<keyword evidence="4 9" id="KW-0949">S-adenosyl-L-methionine</keyword>
<dbReference type="SMART" id="SM00729">
    <property type="entry name" value="Elp3"/>
    <property type="match status" value="1"/>
</dbReference>
<feature type="binding site" evidence="9">
    <location>
        <position position="51"/>
    </location>
    <ligand>
        <name>[4Fe-4S] cluster</name>
        <dbReference type="ChEBI" id="CHEBI:49883"/>
        <label>1</label>
    </ligand>
</feature>
<evidence type="ECO:0000256" key="6">
    <source>
        <dbReference type="ARBA" id="ARBA00023004"/>
    </source>
</evidence>
<keyword evidence="1 9" id="KW-0004">4Fe-4S</keyword>
<proteinExistence type="inferred from homology"/>
<gene>
    <name evidence="9" type="primary">lipA</name>
    <name evidence="12" type="ORF">SAMN05216378_3036</name>
</gene>
<evidence type="ECO:0000256" key="4">
    <source>
        <dbReference type="ARBA" id="ARBA00022691"/>
    </source>
</evidence>
<evidence type="ECO:0000259" key="11">
    <source>
        <dbReference type="PROSITE" id="PS51918"/>
    </source>
</evidence>
<evidence type="ECO:0000313" key="13">
    <source>
        <dbReference type="Proteomes" id="UP000198855"/>
    </source>
</evidence>
<dbReference type="PROSITE" id="PS51918">
    <property type="entry name" value="RADICAL_SAM"/>
    <property type="match status" value="1"/>
</dbReference>
<name>A0A1I2ACA9_9BACL</name>
<dbReference type="InterPro" id="IPR007197">
    <property type="entry name" value="rSAM"/>
</dbReference>
<dbReference type="NCBIfam" id="NF004019">
    <property type="entry name" value="PRK05481.1"/>
    <property type="match status" value="1"/>
</dbReference>
<dbReference type="PANTHER" id="PTHR10949">
    <property type="entry name" value="LIPOYL SYNTHASE"/>
    <property type="match status" value="1"/>
</dbReference>
<keyword evidence="13" id="KW-1185">Reference proteome</keyword>
<dbReference type="Pfam" id="PF04055">
    <property type="entry name" value="Radical_SAM"/>
    <property type="match status" value="1"/>
</dbReference>
<feature type="binding site" evidence="9">
    <location>
        <position position="279"/>
    </location>
    <ligand>
        <name>[4Fe-4S] cluster</name>
        <dbReference type="ChEBI" id="CHEBI:49883"/>
        <label>1</label>
    </ligand>
</feature>
<comment type="cofactor">
    <cofactor evidence="9">
        <name>[4Fe-4S] cluster</name>
        <dbReference type="ChEBI" id="CHEBI:49883"/>
    </cofactor>
    <text evidence="9">Binds 2 [4Fe-4S] clusters per subunit. One cluster is coordinated with 3 cysteines and an exchangeable S-adenosyl-L-methionine.</text>
</comment>
<feature type="binding site" evidence="9">
    <location>
        <position position="66"/>
    </location>
    <ligand>
        <name>[4Fe-4S] cluster</name>
        <dbReference type="ChEBI" id="CHEBI:49883"/>
        <label>2</label>
        <note>4Fe-4S-S-AdoMet</note>
    </ligand>
</feature>
<dbReference type="PANTHER" id="PTHR10949:SF0">
    <property type="entry name" value="LIPOYL SYNTHASE, MITOCHONDRIAL"/>
    <property type="match status" value="1"/>
</dbReference>
<dbReference type="GO" id="GO:0046872">
    <property type="term" value="F:metal ion binding"/>
    <property type="evidence" value="ECO:0007669"/>
    <property type="project" value="UniProtKB-KW"/>
</dbReference>
<dbReference type="PIRSF" id="PIRSF005963">
    <property type="entry name" value="Lipoyl_synth"/>
    <property type="match status" value="1"/>
</dbReference>
<dbReference type="FunFam" id="3.20.20.70:FF:000040">
    <property type="entry name" value="Lipoyl synthase"/>
    <property type="match status" value="1"/>
</dbReference>
<evidence type="ECO:0000256" key="3">
    <source>
        <dbReference type="ARBA" id="ARBA00022679"/>
    </source>
</evidence>
<keyword evidence="3 9" id="KW-0808">Transferase</keyword>
<evidence type="ECO:0000256" key="1">
    <source>
        <dbReference type="ARBA" id="ARBA00022485"/>
    </source>
</evidence>
<comment type="similarity">
    <text evidence="9">Belongs to the radical SAM superfamily. Lipoyl synthase family.</text>
</comment>
<dbReference type="Proteomes" id="UP000198855">
    <property type="component" value="Unassembled WGS sequence"/>
</dbReference>
<keyword evidence="6 9" id="KW-0408">Iron</keyword>
<evidence type="ECO:0000256" key="8">
    <source>
        <dbReference type="ARBA" id="ARBA00047326"/>
    </source>
</evidence>
<feature type="binding site" evidence="9">
    <location>
        <position position="40"/>
    </location>
    <ligand>
        <name>[4Fe-4S] cluster</name>
        <dbReference type="ChEBI" id="CHEBI:49883"/>
        <label>1</label>
    </ligand>
</feature>
<dbReference type="EMBL" id="FOMT01000003">
    <property type="protein sequence ID" value="SFE41439.1"/>
    <property type="molecule type" value="Genomic_DNA"/>
</dbReference>
<dbReference type="EC" id="2.8.1.8" evidence="9"/>
<keyword evidence="2 9" id="KW-0963">Cytoplasm</keyword>
<keyword evidence="7 9" id="KW-0411">Iron-sulfur</keyword>
<sequence>MKSNKEKLKKPDWLKIKLTTEGNYTEIKDMMRTKTLHTVCEEARCPNIYECWANRTATFMILGDICTRACRFCAVKTGLPTELDLQEPERVAEAAEQMGLRHCVVTSVARDDLADGGASIFAGTIRALRERLPFCRVEVLIPDFMGNADSLQVVMDAKPDILNHNIETVERMSNRVRAKAKYRRSLELLKRAKEMNPKIPTKSSIMLGVGETYEEVLQAMDDLRAVDCNILTLGQYLQPTPNHMPIERYVHPDEFKSLKEEGYKRGFRHVESGPLVRSSYHAHEQTDSAAAAQERELSNA</sequence>
<organism evidence="12 13">
    <name type="scientific">Paenibacillus catalpae</name>
    <dbReference type="NCBI Taxonomy" id="1045775"/>
    <lineage>
        <taxon>Bacteria</taxon>
        <taxon>Bacillati</taxon>
        <taxon>Bacillota</taxon>
        <taxon>Bacilli</taxon>
        <taxon>Bacillales</taxon>
        <taxon>Paenibacillaceae</taxon>
        <taxon>Paenibacillus</taxon>
    </lineage>
</organism>
<dbReference type="HAMAP" id="MF_00206">
    <property type="entry name" value="Lipoyl_synth"/>
    <property type="match status" value="1"/>
</dbReference>
<comment type="subcellular location">
    <subcellularLocation>
        <location evidence="9">Cytoplasm</location>
    </subcellularLocation>
</comment>
<dbReference type="Pfam" id="PF16881">
    <property type="entry name" value="LIAS_N"/>
    <property type="match status" value="1"/>
</dbReference>
<protein>
    <recommendedName>
        <fullName evidence="9">Lipoyl synthase</fullName>
        <ecNumber evidence="9">2.8.1.8</ecNumber>
    </recommendedName>
    <alternativeName>
        <fullName evidence="9">Lip-syn</fullName>
        <shortName evidence="9">LS</shortName>
    </alternativeName>
    <alternativeName>
        <fullName evidence="9">Lipoate synthase</fullName>
    </alternativeName>
    <alternativeName>
        <fullName evidence="9">Lipoic acid synthase</fullName>
    </alternativeName>
    <alternativeName>
        <fullName evidence="9">Sulfur insertion protein LipA</fullName>
    </alternativeName>
</protein>
<dbReference type="SFLD" id="SFLDG01058">
    <property type="entry name" value="lipoyl_synthase_like"/>
    <property type="match status" value="1"/>
</dbReference>
<dbReference type="SFLD" id="SFLDF00271">
    <property type="entry name" value="lipoyl_synthase"/>
    <property type="match status" value="1"/>
</dbReference>
<evidence type="ECO:0000256" key="9">
    <source>
        <dbReference type="HAMAP-Rule" id="MF_00206"/>
    </source>
</evidence>
<dbReference type="GO" id="GO:0009249">
    <property type="term" value="P:protein lipoylation"/>
    <property type="evidence" value="ECO:0007669"/>
    <property type="project" value="UniProtKB-UniRule"/>
</dbReference>
<dbReference type="OrthoDB" id="9787898at2"/>
<feature type="binding site" evidence="9">
    <location>
        <position position="70"/>
    </location>
    <ligand>
        <name>[4Fe-4S] cluster</name>
        <dbReference type="ChEBI" id="CHEBI:49883"/>
        <label>2</label>
        <note>4Fe-4S-S-AdoMet</note>
    </ligand>
</feature>
<keyword evidence="5 9" id="KW-0479">Metal-binding</keyword>
<dbReference type="GO" id="GO:0005737">
    <property type="term" value="C:cytoplasm"/>
    <property type="evidence" value="ECO:0007669"/>
    <property type="project" value="UniProtKB-SubCell"/>
</dbReference>
<comment type="catalytic activity">
    <reaction evidence="8 9">
        <text>[[Fe-S] cluster scaffold protein carrying a second [4Fe-4S](2+) cluster] + N(6)-octanoyl-L-lysyl-[protein] + 2 oxidized [2Fe-2S]-[ferredoxin] + 2 S-adenosyl-L-methionine + 4 H(+) = [[Fe-S] cluster scaffold protein] + N(6)-[(R)-dihydrolipoyl]-L-lysyl-[protein] + 4 Fe(3+) + 2 hydrogen sulfide + 2 5'-deoxyadenosine + 2 L-methionine + 2 reduced [2Fe-2S]-[ferredoxin]</text>
        <dbReference type="Rhea" id="RHEA:16585"/>
        <dbReference type="Rhea" id="RHEA-COMP:9928"/>
        <dbReference type="Rhea" id="RHEA-COMP:10000"/>
        <dbReference type="Rhea" id="RHEA-COMP:10001"/>
        <dbReference type="Rhea" id="RHEA-COMP:10475"/>
        <dbReference type="Rhea" id="RHEA-COMP:14568"/>
        <dbReference type="Rhea" id="RHEA-COMP:14569"/>
        <dbReference type="ChEBI" id="CHEBI:15378"/>
        <dbReference type="ChEBI" id="CHEBI:17319"/>
        <dbReference type="ChEBI" id="CHEBI:29034"/>
        <dbReference type="ChEBI" id="CHEBI:29919"/>
        <dbReference type="ChEBI" id="CHEBI:33722"/>
        <dbReference type="ChEBI" id="CHEBI:33737"/>
        <dbReference type="ChEBI" id="CHEBI:33738"/>
        <dbReference type="ChEBI" id="CHEBI:57844"/>
        <dbReference type="ChEBI" id="CHEBI:59789"/>
        <dbReference type="ChEBI" id="CHEBI:78809"/>
        <dbReference type="ChEBI" id="CHEBI:83100"/>
        <dbReference type="EC" id="2.8.1.8"/>
    </reaction>
</comment>
<dbReference type="InterPro" id="IPR003698">
    <property type="entry name" value="Lipoyl_synth"/>
</dbReference>
<dbReference type="InterPro" id="IPR006638">
    <property type="entry name" value="Elp3/MiaA/NifB-like_rSAM"/>
</dbReference>
<feature type="binding site" evidence="9">
    <location>
        <position position="45"/>
    </location>
    <ligand>
        <name>[4Fe-4S] cluster</name>
        <dbReference type="ChEBI" id="CHEBI:49883"/>
        <label>1</label>
    </ligand>
</feature>
<dbReference type="SFLD" id="SFLDS00029">
    <property type="entry name" value="Radical_SAM"/>
    <property type="match status" value="1"/>
</dbReference>
<evidence type="ECO:0000256" key="7">
    <source>
        <dbReference type="ARBA" id="ARBA00023014"/>
    </source>
</evidence>
<dbReference type="AlphaFoldDB" id="A0A1I2ACA9"/>
<evidence type="ECO:0000256" key="10">
    <source>
        <dbReference type="SAM" id="MobiDB-lite"/>
    </source>
</evidence>
<evidence type="ECO:0000313" key="12">
    <source>
        <dbReference type="EMBL" id="SFE41439.1"/>
    </source>
</evidence>
<dbReference type="NCBIfam" id="TIGR00510">
    <property type="entry name" value="lipA"/>
    <property type="match status" value="1"/>
</dbReference>
<evidence type="ECO:0000256" key="5">
    <source>
        <dbReference type="ARBA" id="ARBA00022723"/>
    </source>
</evidence>
<dbReference type="Gene3D" id="3.20.20.70">
    <property type="entry name" value="Aldolase class I"/>
    <property type="match status" value="1"/>
</dbReference>